<dbReference type="RefSeq" id="WP_116617162.1">
    <property type="nucleotide sequence ID" value="NZ_CALDWB010000004.1"/>
</dbReference>
<comment type="caution">
    <text evidence="2">The sequence shown here is derived from an EMBL/GenBank/DDBJ whole genome shotgun (WGS) entry which is preliminary data.</text>
</comment>
<accession>A0A2U0U081</accession>
<name>A0A2U0U081_9BACT</name>
<evidence type="ECO:0000313" key="3">
    <source>
        <dbReference type="Proteomes" id="UP000245870"/>
    </source>
</evidence>
<evidence type="ECO:0000313" key="2">
    <source>
        <dbReference type="EMBL" id="PVX49318.1"/>
    </source>
</evidence>
<organism evidence="2 3">
    <name type="scientific">Hallella colorans</name>
    <dbReference type="NCBI Taxonomy" id="1703337"/>
    <lineage>
        <taxon>Bacteria</taxon>
        <taxon>Pseudomonadati</taxon>
        <taxon>Bacteroidota</taxon>
        <taxon>Bacteroidia</taxon>
        <taxon>Bacteroidales</taxon>
        <taxon>Prevotellaceae</taxon>
        <taxon>Hallella</taxon>
    </lineage>
</organism>
<sequence length="149" mass="16927">MKELQPNILNDYEHVVNSLVERYGDTAGFPQLETYHVTKELVEDYLFDYQAILDSEGSQRSQQTMYGIIALLPVILLSAFPIEMLPWRSETTSLMVGIGVGLVLALIMKVFRMGVKKSRLKNLQNANADVANYVEAIMKWKNDNITDNI</sequence>
<keyword evidence="1" id="KW-0472">Membrane</keyword>
<dbReference type="EMBL" id="QENY01000020">
    <property type="protein sequence ID" value="PVX49318.1"/>
    <property type="molecule type" value="Genomic_DNA"/>
</dbReference>
<keyword evidence="1" id="KW-0812">Transmembrane</keyword>
<gene>
    <name evidence="2" type="ORF">C7379_12011</name>
</gene>
<feature type="transmembrane region" description="Helical" evidence="1">
    <location>
        <begin position="64"/>
        <end position="82"/>
    </location>
</feature>
<reference evidence="2 3" key="1">
    <citation type="submission" date="2018-05" db="EMBL/GenBank/DDBJ databases">
        <title>Genomic Encyclopedia of Type Strains, Phase IV (KMG-IV): sequencing the most valuable type-strain genomes for metagenomic binning, comparative biology and taxonomic classification.</title>
        <authorList>
            <person name="Goeker M."/>
        </authorList>
    </citation>
    <scope>NUCLEOTIDE SEQUENCE [LARGE SCALE GENOMIC DNA]</scope>
    <source>
        <strain evidence="2 3">DSM 100333</strain>
    </source>
</reference>
<keyword evidence="3" id="KW-1185">Reference proteome</keyword>
<dbReference type="Proteomes" id="UP000245870">
    <property type="component" value="Unassembled WGS sequence"/>
</dbReference>
<evidence type="ECO:0000256" key="1">
    <source>
        <dbReference type="SAM" id="Phobius"/>
    </source>
</evidence>
<proteinExistence type="predicted"/>
<keyword evidence="1" id="KW-1133">Transmembrane helix</keyword>
<protein>
    <submittedName>
        <fullName evidence="2">Uncharacterized protein</fullName>
    </submittedName>
</protein>
<dbReference type="OrthoDB" id="1082148at2"/>
<feature type="transmembrane region" description="Helical" evidence="1">
    <location>
        <begin position="94"/>
        <end position="111"/>
    </location>
</feature>
<dbReference type="AlphaFoldDB" id="A0A2U0U081"/>